<dbReference type="EMBL" id="AP021879">
    <property type="protein sequence ID" value="BBO88052.1"/>
    <property type="molecule type" value="Genomic_DNA"/>
</dbReference>
<dbReference type="CDD" id="cd00293">
    <property type="entry name" value="USP-like"/>
    <property type="match status" value="2"/>
</dbReference>
<proteinExistence type="inferred from homology"/>
<name>A0A5K8A624_9BACT</name>
<comment type="similarity">
    <text evidence="1">Belongs to the universal stress protein A family.</text>
</comment>
<evidence type="ECO:0000313" key="3">
    <source>
        <dbReference type="EMBL" id="BBO88052.1"/>
    </source>
</evidence>
<accession>A0A5K8A624</accession>
<dbReference type="AlphaFoldDB" id="A0A5K8A624"/>
<reference evidence="3 4" key="1">
    <citation type="submission" date="2019-11" db="EMBL/GenBank/DDBJ databases">
        <title>Comparative genomics of hydrocarbon-degrading Desulfosarcina strains.</title>
        <authorList>
            <person name="Watanabe M."/>
            <person name="Kojima H."/>
            <person name="Fukui M."/>
        </authorList>
    </citation>
    <scope>NUCLEOTIDE SEQUENCE [LARGE SCALE GENOMIC DNA]</scope>
    <source>
        <strain evidence="4">oXyS1</strain>
    </source>
</reference>
<evidence type="ECO:0000256" key="1">
    <source>
        <dbReference type="ARBA" id="ARBA00008791"/>
    </source>
</evidence>
<feature type="domain" description="UspA" evidence="2">
    <location>
        <begin position="166"/>
        <end position="310"/>
    </location>
</feature>
<dbReference type="RefSeq" id="WP_155309427.1">
    <property type="nucleotide sequence ID" value="NZ_AP021879.1"/>
</dbReference>
<keyword evidence="4" id="KW-1185">Reference proteome</keyword>
<dbReference type="Gene3D" id="3.40.50.620">
    <property type="entry name" value="HUPs"/>
    <property type="match status" value="2"/>
</dbReference>
<dbReference type="PANTHER" id="PTHR46268">
    <property type="entry name" value="STRESS RESPONSE PROTEIN NHAX"/>
    <property type="match status" value="1"/>
</dbReference>
<protein>
    <recommendedName>
        <fullName evidence="2">UspA domain-containing protein</fullName>
    </recommendedName>
</protein>
<organism evidence="3 4">
    <name type="scientific">Desulfosarcina ovata subsp. ovata</name>
    <dbReference type="NCBI Taxonomy" id="2752305"/>
    <lineage>
        <taxon>Bacteria</taxon>
        <taxon>Pseudomonadati</taxon>
        <taxon>Thermodesulfobacteriota</taxon>
        <taxon>Desulfobacteria</taxon>
        <taxon>Desulfobacterales</taxon>
        <taxon>Desulfosarcinaceae</taxon>
        <taxon>Desulfosarcina</taxon>
    </lineage>
</organism>
<dbReference type="SUPFAM" id="SSF52402">
    <property type="entry name" value="Adenine nucleotide alpha hydrolases-like"/>
    <property type="match status" value="2"/>
</dbReference>
<dbReference type="InterPro" id="IPR006016">
    <property type="entry name" value="UspA"/>
</dbReference>
<dbReference type="PANTHER" id="PTHR46268:SF6">
    <property type="entry name" value="UNIVERSAL STRESS PROTEIN UP12"/>
    <property type="match status" value="1"/>
</dbReference>
<evidence type="ECO:0000313" key="4">
    <source>
        <dbReference type="Proteomes" id="UP000422108"/>
    </source>
</evidence>
<gene>
    <name evidence="3" type="ORF">DSCOOX_12320</name>
</gene>
<dbReference type="InterPro" id="IPR014729">
    <property type="entry name" value="Rossmann-like_a/b/a_fold"/>
</dbReference>
<sequence>MKETVFQNKILVAIDGSEQSLSAARYTANVFPTDRTHIVLFHVREQLLDLFSDLDAYPHYKHRVTGVKRWATEQKREITDIMDSALVYFKQKGFPESAIAIKTSAKKLGITQDIIKESYDGYHAIIVGRTGLSRLRDWLAKSAAMKLVAKIRHIPVVVVGGNPDTKHLLVAFNGSHGAMKGVASVGALVGASDHHLHLYSIITNDEKFWVGNKTFFIPENIEDSIETGVNQIGAQLEVARSRLLTEGVAPDRISIKIHAVDRNRSTCLVQEAMENHFGSVVVGRRGMITFFDAIFIGRVSDKVLRLADQMAVWVI</sequence>
<feature type="domain" description="UspA" evidence="2">
    <location>
        <begin position="9"/>
        <end position="159"/>
    </location>
</feature>
<dbReference type="Pfam" id="PF00582">
    <property type="entry name" value="Usp"/>
    <property type="match status" value="2"/>
</dbReference>
<evidence type="ECO:0000259" key="2">
    <source>
        <dbReference type="Pfam" id="PF00582"/>
    </source>
</evidence>
<dbReference type="Proteomes" id="UP000422108">
    <property type="component" value="Chromosome"/>
</dbReference>